<evidence type="ECO:0000313" key="4">
    <source>
        <dbReference type="Proteomes" id="UP000555407"/>
    </source>
</evidence>
<protein>
    <submittedName>
        <fullName evidence="3">Uncharacterized protein</fullName>
    </submittedName>
</protein>
<sequence length="101" mass="10441">MNRTLTTLAVSALALGAIGLTATEASARVPDVIPQDTTVTPHIPGPPNYPNYDPAYEVRRASSASDDYGAEVLQSGASAVGGAGIALGAMWLYRRRQAPAT</sequence>
<evidence type="ECO:0000256" key="1">
    <source>
        <dbReference type="SAM" id="Phobius"/>
    </source>
</evidence>
<keyword evidence="2" id="KW-0732">Signal</keyword>
<dbReference type="RefSeq" id="WP_167211633.1">
    <property type="nucleotide sequence ID" value="NZ_JAASRO010000001.1"/>
</dbReference>
<reference evidence="3 4" key="1">
    <citation type="submission" date="2020-03" db="EMBL/GenBank/DDBJ databases">
        <title>Sequencing the genomes of 1000 actinobacteria strains.</title>
        <authorList>
            <person name="Klenk H.-P."/>
        </authorList>
    </citation>
    <scope>NUCLEOTIDE SEQUENCE [LARGE SCALE GENOMIC DNA]</scope>
    <source>
        <strain evidence="3 4">DSM 45490</strain>
    </source>
</reference>
<evidence type="ECO:0000256" key="2">
    <source>
        <dbReference type="SAM" id="SignalP"/>
    </source>
</evidence>
<keyword evidence="1" id="KW-0812">Transmembrane</keyword>
<evidence type="ECO:0000313" key="3">
    <source>
        <dbReference type="EMBL" id="NIK59594.1"/>
    </source>
</evidence>
<keyword evidence="1" id="KW-1133">Transmembrane helix</keyword>
<comment type="caution">
    <text evidence="3">The sequence shown here is derived from an EMBL/GenBank/DDBJ whole genome shotgun (WGS) entry which is preliminary data.</text>
</comment>
<keyword evidence="1" id="KW-0472">Membrane</keyword>
<dbReference type="AlphaFoldDB" id="A0A7X5VEK5"/>
<keyword evidence="4" id="KW-1185">Reference proteome</keyword>
<gene>
    <name evidence="3" type="ORF">BJY22_005311</name>
</gene>
<accession>A0A7X5VEK5</accession>
<organism evidence="3 4">
    <name type="scientific">Kribbella shirazensis</name>
    <dbReference type="NCBI Taxonomy" id="1105143"/>
    <lineage>
        <taxon>Bacteria</taxon>
        <taxon>Bacillati</taxon>
        <taxon>Actinomycetota</taxon>
        <taxon>Actinomycetes</taxon>
        <taxon>Propionibacteriales</taxon>
        <taxon>Kribbellaceae</taxon>
        <taxon>Kribbella</taxon>
    </lineage>
</organism>
<proteinExistence type="predicted"/>
<dbReference type="EMBL" id="JAASRO010000001">
    <property type="protein sequence ID" value="NIK59594.1"/>
    <property type="molecule type" value="Genomic_DNA"/>
</dbReference>
<name>A0A7X5VEK5_9ACTN</name>
<feature type="chain" id="PRO_5031212351" evidence="2">
    <location>
        <begin position="28"/>
        <end position="101"/>
    </location>
</feature>
<feature type="transmembrane region" description="Helical" evidence="1">
    <location>
        <begin position="72"/>
        <end position="93"/>
    </location>
</feature>
<feature type="signal peptide" evidence="2">
    <location>
        <begin position="1"/>
        <end position="27"/>
    </location>
</feature>
<dbReference type="Proteomes" id="UP000555407">
    <property type="component" value="Unassembled WGS sequence"/>
</dbReference>